<protein>
    <submittedName>
        <fullName evidence="2">Uncharacterized protein</fullName>
    </submittedName>
</protein>
<proteinExistence type="predicted"/>
<feature type="region of interest" description="Disordered" evidence="1">
    <location>
        <begin position="1"/>
        <end position="22"/>
    </location>
</feature>
<name>A0A074ZAY3_OPIVI</name>
<dbReference type="KEGG" id="ovi:T265_11047"/>
<dbReference type="RefSeq" id="XP_009175857.1">
    <property type="nucleotide sequence ID" value="XM_009177593.1"/>
</dbReference>
<gene>
    <name evidence="2" type="ORF">T265_11047</name>
</gene>
<dbReference type="AlphaFoldDB" id="A0A074ZAY3"/>
<reference evidence="2 3" key="1">
    <citation type="submission" date="2013-11" db="EMBL/GenBank/DDBJ databases">
        <title>Opisthorchis viverrini - life in the bile duct.</title>
        <authorList>
            <person name="Young N.D."/>
            <person name="Nagarajan N."/>
            <person name="Lin S.J."/>
            <person name="Korhonen P.K."/>
            <person name="Jex A.R."/>
            <person name="Hall R.S."/>
            <person name="Safavi-Hemami H."/>
            <person name="Kaewkong W."/>
            <person name="Bertrand D."/>
            <person name="Gao S."/>
            <person name="Seet Q."/>
            <person name="Wongkham S."/>
            <person name="Teh B.T."/>
            <person name="Wongkham C."/>
            <person name="Intapan P.M."/>
            <person name="Maleewong W."/>
            <person name="Yang X."/>
            <person name="Hu M."/>
            <person name="Wang Z."/>
            <person name="Hofmann A."/>
            <person name="Sternberg P.W."/>
            <person name="Tan P."/>
            <person name="Wang J."/>
            <person name="Gasser R.B."/>
        </authorList>
    </citation>
    <scope>NUCLEOTIDE SEQUENCE [LARGE SCALE GENOMIC DNA]</scope>
</reference>
<keyword evidence="3" id="KW-1185">Reference proteome</keyword>
<sequence>MRVPATEEVEHSTHLPSNRRADRHVTYPVLSDRYLDNFHRERNIPGHRHRIPLQYVPSASMGQHHISVYHPWLPVQDVRGKTHHRSWHSTHHPLPYRHRAFSDLVPYVSAYRPQWIEGHELWPLLRDVHVPTRLLVVSPDEQTDSGRLQGRIDSEKVWWEYWFSNVEVRQMVLGRKKSCVMGESPTLYRYVLHMPEDRFARMALA</sequence>
<accession>A0A074ZAY3</accession>
<evidence type="ECO:0000313" key="3">
    <source>
        <dbReference type="Proteomes" id="UP000054324"/>
    </source>
</evidence>
<dbReference type="GeneID" id="20325215"/>
<dbReference type="CTD" id="20325215"/>
<evidence type="ECO:0000313" key="2">
    <source>
        <dbReference type="EMBL" id="KER20400.1"/>
    </source>
</evidence>
<dbReference type="EMBL" id="KL597061">
    <property type="protein sequence ID" value="KER20400.1"/>
    <property type="molecule type" value="Genomic_DNA"/>
</dbReference>
<feature type="compositionally biased region" description="Basic and acidic residues" evidence="1">
    <location>
        <begin position="8"/>
        <end position="22"/>
    </location>
</feature>
<organism evidence="2 3">
    <name type="scientific">Opisthorchis viverrini</name>
    <name type="common">Southeast Asian liver fluke</name>
    <dbReference type="NCBI Taxonomy" id="6198"/>
    <lineage>
        <taxon>Eukaryota</taxon>
        <taxon>Metazoa</taxon>
        <taxon>Spiralia</taxon>
        <taxon>Lophotrochozoa</taxon>
        <taxon>Platyhelminthes</taxon>
        <taxon>Trematoda</taxon>
        <taxon>Digenea</taxon>
        <taxon>Opisthorchiida</taxon>
        <taxon>Opisthorchiata</taxon>
        <taxon>Opisthorchiidae</taxon>
        <taxon>Opisthorchis</taxon>
    </lineage>
</organism>
<evidence type="ECO:0000256" key="1">
    <source>
        <dbReference type="SAM" id="MobiDB-lite"/>
    </source>
</evidence>
<dbReference type="Proteomes" id="UP000054324">
    <property type="component" value="Unassembled WGS sequence"/>
</dbReference>